<evidence type="ECO:0000256" key="2">
    <source>
        <dbReference type="ARBA" id="ARBA00009695"/>
    </source>
</evidence>
<accession>A0A9D1SL30</accession>
<dbReference type="GO" id="GO:0006282">
    <property type="term" value="P:regulation of DNA repair"/>
    <property type="evidence" value="ECO:0007669"/>
    <property type="project" value="UniProtKB-UniRule"/>
</dbReference>
<dbReference type="HAMAP" id="MF_01114">
    <property type="entry name" value="RecX"/>
    <property type="match status" value="1"/>
</dbReference>
<dbReference type="Pfam" id="PF21981">
    <property type="entry name" value="RecX_HTH3"/>
    <property type="match status" value="1"/>
</dbReference>
<dbReference type="PANTHER" id="PTHR33602">
    <property type="entry name" value="REGULATORY PROTEIN RECX FAMILY PROTEIN"/>
    <property type="match status" value="1"/>
</dbReference>
<reference evidence="7" key="1">
    <citation type="submission" date="2020-10" db="EMBL/GenBank/DDBJ databases">
        <authorList>
            <person name="Gilroy R."/>
        </authorList>
    </citation>
    <scope>NUCLEOTIDE SEQUENCE</scope>
    <source>
        <strain evidence="7">CHK160-1198</strain>
    </source>
</reference>
<dbReference type="AlphaFoldDB" id="A0A9D1SL30"/>
<keyword evidence="4 5" id="KW-0963">Cytoplasm</keyword>
<evidence type="ECO:0000256" key="3">
    <source>
        <dbReference type="ARBA" id="ARBA00018111"/>
    </source>
</evidence>
<comment type="caution">
    <text evidence="7">The sequence shown here is derived from an EMBL/GenBank/DDBJ whole genome shotgun (WGS) entry which is preliminary data.</text>
</comment>
<comment type="subcellular location">
    <subcellularLocation>
        <location evidence="1 5">Cytoplasm</location>
    </subcellularLocation>
</comment>
<evidence type="ECO:0000259" key="6">
    <source>
        <dbReference type="Pfam" id="PF21981"/>
    </source>
</evidence>
<dbReference type="PANTHER" id="PTHR33602:SF1">
    <property type="entry name" value="REGULATORY PROTEIN RECX FAMILY PROTEIN"/>
    <property type="match status" value="1"/>
</dbReference>
<organism evidence="7 8">
    <name type="scientific">Candidatus Avacidaminococcus intestinavium</name>
    <dbReference type="NCBI Taxonomy" id="2840684"/>
    <lineage>
        <taxon>Bacteria</taxon>
        <taxon>Bacillati</taxon>
        <taxon>Bacillota</taxon>
        <taxon>Negativicutes</taxon>
        <taxon>Acidaminococcales</taxon>
        <taxon>Acidaminococcaceae</taxon>
        <taxon>Acidaminococcaceae incertae sedis</taxon>
        <taxon>Candidatus Avacidaminococcus</taxon>
    </lineage>
</organism>
<dbReference type="GO" id="GO:0005737">
    <property type="term" value="C:cytoplasm"/>
    <property type="evidence" value="ECO:0007669"/>
    <property type="project" value="UniProtKB-SubCell"/>
</dbReference>
<feature type="domain" description="RecX third three-helical" evidence="6">
    <location>
        <begin position="116"/>
        <end position="158"/>
    </location>
</feature>
<gene>
    <name evidence="5" type="primary">recX</name>
    <name evidence="7" type="ORF">IAB06_02365</name>
</gene>
<comment type="function">
    <text evidence="5">Modulates RecA activity.</text>
</comment>
<proteinExistence type="inferred from homology"/>
<protein>
    <recommendedName>
        <fullName evidence="3 5">Regulatory protein RecX</fullName>
    </recommendedName>
</protein>
<dbReference type="InterPro" id="IPR003783">
    <property type="entry name" value="Regulatory_RecX"/>
</dbReference>
<sequence>MQKRIVRKIDTEDKAYAFALKKLSYKDYSEQAMLTLLAKEQCPSAVQQAVLAKLKEYSFLNDEVYAARVYRAWLNKKYYGKKHLLLELKKKEVSEACTAEVLAEYDDELDYNRACNALTAWQKQYNKQEDPLSDKLLAKAIRALFSRGFNNNSIQKALRRLEQKIVD</sequence>
<dbReference type="InterPro" id="IPR036388">
    <property type="entry name" value="WH-like_DNA-bd_sf"/>
</dbReference>
<evidence type="ECO:0000313" key="8">
    <source>
        <dbReference type="Proteomes" id="UP000824099"/>
    </source>
</evidence>
<evidence type="ECO:0000256" key="4">
    <source>
        <dbReference type="ARBA" id="ARBA00022490"/>
    </source>
</evidence>
<reference evidence="7" key="2">
    <citation type="journal article" date="2021" name="PeerJ">
        <title>Extensive microbial diversity within the chicken gut microbiome revealed by metagenomics and culture.</title>
        <authorList>
            <person name="Gilroy R."/>
            <person name="Ravi A."/>
            <person name="Getino M."/>
            <person name="Pursley I."/>
            <person name="Horton D.L."/>
            <person name="Alikhan N.F."/>
            <person name="Baker D."/>
            <person name="Gharbi K."/>
            <person name="Hall N."/>
            <person name="Watson M."/>
            <person name="Adriaenssens E.M."/>
            <person name="Foster-Nyarko E."/>
            <person name="Jarju S."/>
            <person name="Secka A."/>
            <person name="Antonio M."/>
            <person name="Oren A."/>
            <person name="Chaudhuri R.R."/>
            <person name="La Ragione R."/>
            <person name="Hildebrand F."/>
            <person name="Pallen M.J."/>
        </authorList>
    </citation>
    <scope>NUCLEOTIDE SEQUENCE</scope>
    <source>
        <strain evidence="7">CHK160-1198</strain>
    </source>
</reference>
<name>A0A9D1SL30_9FIRM</name>
<comment type="similarity">
    <text evidence="2 5">Belongs to the RecX family.</text>
</comment>
<evidence type="ECO:0000256" key="5">
    <source>
        <dbReference type="HAMAP-Rule" id="MF_01114"/>
    </source>
</evidence>
<dbReference type="EMBL" id="DVNI01000033">
    <property type="protein sequence ID" value="HIU63875.1"/>
    <property type="molecule type" value="Genomic_DNA"/>
</dbReference>
<evidence type="ECO:0000256" key="1">
    <source>
        <dbReference type="ARBA" id="ARBA00004496"/>
    </source>
</evidence>
<dbReference type="Gene3D" id="1.10.10.10">
    <property type="entry name" value="Winged helix-like DNA-binding domain superfamily/Winged helix DNA-binding domain"/>
    <property type="match status" value="3"/>
</dbReference>
<evidence type="ECO:0000313" key="7">
    <source>
        <dbReference type="EMBL" id="HIU63875.1"/>
    </source>
</evidence>
<dbReference type="InterPro" id="IPR053925">
    <property type="entry name" value="RecX_HTH_3rd"/>
</dbReference>
<dbReference type="Proteomes" id="UP000824099">
    <property type="component" value="Unassembled WGS sequence"/>
</dbReference>